<feature type="binding site" evidence="3">
    <location>
        <position position="161"/>
    </location>
    <ligand>
        <name>Cu cation</name>
        <dbReference type="ChEBI" id="CHEBI:23378"/>
    </ligand>
</feature>
<dbReference type="RefSeq" id="WP_188995859.1">
    <property type="nucleotide sequence ID" value="NZ_BMOU01000002.1"/>
</dbReference>
<gene>
    <name evidence="5" type="ORF">GCM10009030_13850</name>
</gene>
<evidence type="ECO:0000256" key="1">
    <source>
        <dbReference type="ARBA" id="ARBA00022723"/>
    </source>
</evidence>
<feature type="binding site" evidence="3">
    <location>
        <position position="158"/>
    </location>
    <ligand>
        <name>Cu cation</name>
        <dbReference type="ChEBI" id="CHEBI:23378"/>
    </ligand>
</feature>
<comment type="cofactor">
    <cofactor evidence="3">
        <name>Cu(2+)</name>
        <dbReference type="ChEBI" id="CHEBI:29036"/>
    </cofactor>
    <text evidence="3">The crystal structure with reduced Cu(1+) has also been determined.</text>
</comment>
<dbReference type="PROSITE" id="PS51318">
    <property type="entry name" value="TAT"/>
    <property type="match status" value="1"/>
</dbReference>
<evidence type="ECO:0000313" key="5">
    <source>
        <dbReference type="EMBL" id="GGN91192.1"/>
    </source>
</evidence>
<dbReference type="AlphaFoldDB" id="A0A830GIU0"/>
<keyword evidence="2 3" id="KW-0186">Copper</keyword>
<dbReference type="InterPro" id="IPR008972">
    <property type="entry name" value="Cupredoxin"/>
</dbReference>
<dbReference type="InterPro" id="IPR002387">
    <property type="entry name" value="Plastocyanin"/>
</dbReference>
<dbReference type="GO" id="GO:0005507">
    <property type="term" value="F:copper ion binding"/>
    <property type="evidence" value="ECO:0007669"/>
    <property type="project" value="InterPro"/>
</dbReference>
<dbReference type="NCBIfam" id="TIGR03102">
    <property type="entry name" value="halo_cynanin"/>
    <property type="match status" value="1"/>
</dbReference>
<dbReference type="InterPro" id="IPR000923">
    <property type="entry name" value="BlueCu_1"/>
</dbReference>
<keyword evidence="6" id="KW-1185">Reference proteome</keyword>
<evidence type="ECO:0000313" key="6">
    <source>
        <dbReference type="Proteomes" id="UP000605784"/>
    </source>
</evidence>
<sequence length="173" mass="17901">MTRPAASRRQFLRTASLAGAVGLAGCGGDGGDGGDGGVTGDEYPTIDEWLTETELGGADDTYDGSFVDQRDSDSVTVDVGAEGNGGAFAYAPSALVVATGTEIRWNWTGEGNPHNVEALPEEQLGESDYEFSSGEAEGGSGVKYTRTLDEAGILLYHCEPHFSLGMKGGIAVE</sequence>
<dbReference type="PROSITE" id="PS51257">
    <property type="entry name" value="PROKAR_LIPOPROTEIN"/>
    <property type="match status" value="1"/>
</dbReference>
<dbReference type="InterPro" id="IPR017533">
    <property type="entry name" value="Halocyanin"/>
</dbReference>
<evidence type="ECO:0000256" key="3">
    <source>
        <dbReference type="PIRSR" id="PIRSR602387-1"/>
    </source>
</evidence>
<dbReference type="Proteomes" id="UP000605784">
    <property type="component" value="Unassembled WGS sequence"/>
</dbReference>
<name>A0A830GIU0_9EURY</name>
<feature type="domain" description="Blue (type 1) copper" evidence="4">
    <location>
        <begin position="79"/>
        <end position="173"/>
    </location>
</feature>
<accession>A0A830GIU0</accession>
<keyword evidence="1 3" id="KW-0479">Metal-binding</keyword>
<organism evidence="5 6">
    <name type="scientific">Haloarcula pellucida</name>
    <dbReference type="NCBI Taxonomy" id="1427151"/>
    <lineage>
        <taxon>Archaea</taxon>
        <taxon>Methanobacteriati</taxon>
        <taxon>Methanobacteriota</taxon>
        <taxon>Stenosarchaea group</taxon>
        <taxon>Halobacteria</taxon>
        <taxon>Halobacteriales</taxon>
        <taxon>Haloarculaceae</taxon>
        <taxon>Haloarcula</taxon>
    </lineage>
</organism>
<dbReference type="GO" id="GO:0009055">
    <property type="term" value="F:electron transfer activity"/>
    <property type="evidence" value="ECO:0007669"/>
    <property type="project" value="InterPro"/>
</dbReference>
<dbReference type="SUPFAM" id="SSF49503">
    <property type="entry name" value="Cupredoxins"/>
    <property type="match status" value="1"/>
</dbReference>
<dbReference type="PRINTS" id="PR00157">
    <property type="entry name" value="PLASTOCYANIN"/>
</dbReference>
<reference evidence="5" key="2">
    <citation type="submission" date="2020-09" db="EMBL/GenBank/DDBJ databases">
        <authorList>
            <person name="Sun Q."/>
            <person name="Ohkuma M."/>
        </authorList>
    </citation>
    <scope>NUCLEOTIDE SEQUENCE</scope>
    <source>
        <strain evidence="5">JCM 17820</strain>
    </source>
</reference>
<dbReference type="Pfam" id="PF00127">
    <property type="entry name" value="Copper-bind"/>
    <property type="match status" value="1"/>
</dbReference>
<reference evidence="5" key="1">
    <citation type="journal article" date="2014" name="Int. J. Syst. Evol. Microbiol.">
        <title>Complete genome sequence of Corynebacterium casei LMG S-19264T (=DSM 44701T), isolated from a smear-ripened cheese.</title>
        <authorList>
            <consortium name="US DOE Joint Genome Institute (JGI-PGF)"/>
            <person name="Walter F."/>
            <person name="Albersmeier A."/>
            <person name="Kalinowski J."/>
            <person name="Ruckert C."/>
        </authorList>
    </citation>
    <scope>NUCLEOTIDE SEQUENCE</scope>
    <source>
        <strain evidence="5">JCM 17820</strain>
    </source>
</reference>
<comment type="caution">
    <text evidence="5">The sequence shown here is derived from an EMBL/GenBank/DDBJ whole genome shotgun (WGS) entry which is preliminary data.</text>
</comment>
<feature type="binding site" evidence="3">
    <location>
        <position position="114"/>
    </location>
    <ligand>
        <name>Cu cation</name>
        <dbReference type="ChEBI" id="CHEBI:23378"/>
    </ligand>
</feature>
<dbReference type="Gene3D" id="2.60.40.420">
    <property type="entry name" value="Cupredoxins - blue copper proteins"/>
    <property type="match status" value="1"/>
</dbReference>
<evidence type="ECO:0000256" key="2">
    <source>
        <dbReference type="ARBA" id="ARBA00023008"/>
    </source>
</evidence>
<dbReference type="InterPro" id="IPR006311">
    <property type="entry name" value="TAT_signal"/>
</dbReference>
<protein>
    <recommendedName>
        <fullName evidence="4">Blue (type 1) copper domain-containing protein</fullName>
    </recommendedName>
</protein>
<dbReference type="EMBL" id="BMOU01000002">
    <property type="protein sequence ID" value="GGN91192.1"/>
    <property type="molecule type" value="Genomic_DNA"/>
</dbReference>
<proteinExistence type="predicted"/>
<evidence type="ECO:0000259" key="4">
    <source>
        <dbReference type="Pfam" id="PF00127"/>
    </source>
</evidence>
<dbReference type="CDD" id="cd04220">
    <property type="entry name" value="Halocyanin"/>
    <property type="match status" value="1"/>
</dbReference>
<feature type="binding site" evidence="3">
    <location>
        <position position="166"/>
    </location>
    <ligand>
        <name>Cu cation</name>
        <dbReference type="ChEBI" id="CHEBI:23378"/>
    </ligand>
</feature>